<feature type="domain" description="N-acetyltransferase" evidence="1">
    <location>
        <begin position="1"/>
        <end position="170"/>
    </location>
</feature>
<dbReference type="CDD" id="cd04301">
    <property type="entry name" value="NAT_SF"/>
    <property type="match status" value="1"/>
</dbReference>
<dbReference type="EMBL" id="CP042476">
    <property type="protein sequence ID" value="QED37588.1"/>
    <property type="molecule type" value="Genomic_DNA"/>
</dbReference>
<dbReference type="InterPro" id="IPR016181">
    <property type="entry name" value="Acyl_CoA_acyltransferase"/>
</dbReference>
<accession>A0A5B8YK87</accession>
<dbReference type="SUPFAM" id="SSF55729">
    <property type="entry name" value="Acyl-CoA N-acyltransferases (Nat)"/>
    <property type="match status" value="1"/>
</dbReference>
<dbReference type="InterPro" id="IPR000182">
    <property type="entry name" value="GNAT_dom"/>
</dbReference>
<dbReference type="PROSITE" id="PS51186">
    <property type="entry name" value="GNAT"/>
    <property type="match status" value="1"/>
</dbReference>
<name>A0A5B8YK87_9FLAO</name>
<organism evidence="2 3">
    <name type="scientific">Antarcticibacterium arcticum</name>
    <dbReference type="NCBI Taxonomy" id="2585771"/>
    <lineage>
        <taxon>Bacteria</taxon>
        <taxon>Pseudomonadati</taxon>
        <taxon>Bacteroidota</taxon>
        <taxon>Flavobacteriia</taxon>
        <taxon>Flavobacteriales</taxon>
        <taxon>Flavobacteriaceae</taxon>
        <taxon>Antarcticibacterium</taxon>
    </lineage>
</organism>
<dbReference type="Proteomes" id="UP000321954">
    <property type="component" value="Chromosome"/>
</dbReference>
<dbReference type="RefSeq" id="WP_146833010.1">
    <property type="nucleotide sequence ID" value="NZ_CP042476.1"/>
</dbReference>
<evidence type="ECO:0000313" key="2">
    <source>
        <dbReference type="EMBL" id="QED37588.1"/>
    </source>
</evidence>
<dbReference type="GO" id="GO:0016747">
    <property type="term" value="F:acyltransferase activity, transferring groups other than amino-acyl groups"/>
    <property type="evidence" value="ECO:0007669"/>
    <property type="project" value="InterPro"/>
</dbReference>
<keyword evidence="2" id="KW-0808">Transferase</keyword>
<evidence type="ECO:0000259" key="1">
    <source>
        <dbReference type="PROSITE" id="PS51186"/>
    </source>
</evidence>
<protein>
    <submittedName>
        <fullName evidence="2">GNAT family N-acetyltransferase</fullName>
    </submittedName>
</protein>
<evidence type="ECO:0000313" key="3">
    <source>
        <dbReference type="Proteomes" id="UP000321954"/>
    </source>
</evidence>
<dbReference type="KEGG" id="anp:FK178_07545"/>
<dbReference type="Gene3D" id="3.40.630.30">
    <property type="match status" value="1"/>
</dbReference>
<keyword evidence="3" id="KW-1185">Reference proteome</keyword>
<dbReference type="AlphaFoldDB" id="A0A5B8YK87"/>
<gene>
    <name evidence="2" type="ORF">FK178_07545</name>
</gene>
<sequence length="170" mass="20190">MKIENSTINDLEEIFRLYKEATGFQKIRFPENQWPEFDRELIVKELEENRQFKIVIDNRIACIWAVTFSDAEIWEEKNSDPAIYIHRIATNQQFRGQNFVKMIVGWAKEFANQHHKKFIRLDTCGNNLKLISHYQKAGFNFLGIKKLKDSKGLPAHYENADVCYFEIELE</sequence>
<dbReference type="Pfam" id="PF00583">
    <property type="entry name" value="Acetyltransf_1"/>
    <property type="match status" value="1"/>
</dbReference>
<proteinExistence type="predicted"/>
<dbReference type="OrthoDB" id="758560at2"/>
<reference evidence="2 3" key="1">
    <citation type="submission" date="2019-08" db="EMBL/GenBank/DDBJ databases">
        <title>Antarcticibacterium arcticum sp. nov., a bacterium isolated from marine sediment of the Canadian Beaufort Sea.</title>
        <authorList>
            <person name="Lee Y.M."/>
            <person name="Baek K."/>
            <person name="Lee D.-H."/>
            <person name="Shin S.C."/>
            <person name="Jin Y.K."/>
            <person name="Park Y."/>
        </authorList>
    </citation>
    <scope>NUCLEOTIDE SEQUENCE [LARGE SCALE GENOMIC DNA]</scope>
    <source>
        <strain evidence="2 3">PAMC 28998</strain>
    </source>
</reference>